<dbReference type="EC" id="2.1.1.-" evidence="6"/>
<dbReference type="Gene3D" id="3.40.50.150">
    <property type="entry name" value="Vaccinia Virus protein VP39"/>
    <property type="match status" value="1"/>
</dbReference>
<sequence length="281" mass="30927">MTWNTQSSFTAFTVAVERQLESQRSDRLFRDDLAEAFVAAGPSHLSASISEHAPVMSGYLALRTRHFDDWLLERTNSGIPQVVILAAGLDARAYRLPLPADTRVFEIDLPEVVAFKENVLAQLGTEPTCAVTMVGADLREDWPNTLVNSTSFDRTVATAWLVEGVLPYLSDADNDRLLDDVFRLSTPHSHLAAEHVNSAITRFAKEGPGRVVASHWKSAVDDPVGWLGRHGWLATVADQATVAREVDRSLPAVLDQAKTGNARLWWISCERGGEVGSRPTR</sequence>
<comment type="function">
    <text evidence="1 6">Exhibits S-adenosyl-L-methionine-dependent methyltransferase activity.</text>
</comment>
<evidence type="ECO:0000256" key="3">
    <source>
        <dbReference type="ARBA" id="ARBA00022603"/>
    </source>
</evidence>
<keyword evidence="5 6" id="KW-0949">S-adenosyl-L-methionine</keyword>
<comment type="similarity">
    <text evidence="2 6">Belongs to the UPF0677 family.</text>
</comment>
<dbReference type="PANTHER" id="PTHR43619">
    <property type="entry name" value="S-ADENOSYL-L-METHIONINE-DEPENDENT METHYLTRANSFERASE YKTD-RELATED"/>
    <property type="match status" value="1"/>
</dbReference>
<evidence type="ECO:0000256" key="1">
    <source>
        <dbReference type="ARBA" id="ARBA00003907"/>
    </source>
</evidence>
<proteinExistence type="inferred from homology"/>
<dbReference type="AlphaFoldDB" id="A0A419HXB9"/>
<organism evidence="7 8">
    <name type="scientific">Amycolatopsis panacis</name>
    <dbReference type="NCBI Taxonomy" id="2340917"/>
    <lineage>
        <taxon>Bacteria</taxon>
        <taxon>Bacillati</taxon>
        <taxon>Actinomycetota</taxon>
        <taxon>Actinomycetes</taxon>
        <taxon>Pseudonocardiales</taxon>
        <taxon>Pseudonocardiaceae</taxon>
        <taxon>Amycolatopsis</taxon>
    </lineage>
</organism>
<gene>
    <name evidence="7" type="ORF">D5S19_22955</name>
</gene>
<dbReference type="InterPro" id="IPR011610">
    <property type="entry name" value="SAM_mthyl_Trfase_ML2640-like"/>
</dbReference>
<evidence type="ECO:0000313" key="8">
    <source>
        <dbReference type="Proteomes" id="UP000285112"/>
    </source>
</evidence>
<evidence type="ECO:0000313" key="7">
    <source>
        <dbReference type="EMBL" id="RJQ81682.1"/>
    </source>
</evidence>
<keyword evidence="4 7" id="KW-0808">Transferase</keyword>
<evidence type="ECO:0000256" key="4">
    <source>
        <dbReference type="ARBA" id="ARBA00022679"/>
    </source>
</evidence>
<dbReference type="InterPro" id="IPR029063">
    <property type="entry name" value="SAM-dependent_MTases_sf"/>
</dbReference>
<reference evidence="7 8" key="1">
    <citation type="submission" date="2018-09" db="EMBL/GenBank/DDBJ databases">
        <title>YIM PH 21725 draft genome.</title>
        <authorList>
            <person name="Miao C."/>
        </authorList>
    </citation>
    <scope>NUCLEOTIDE SEQUENCE [LARGE SCALE GENOMIC DNA]</scope>
    <source>
        <strain evidence="8">YIM PH21725</strain>
    </source>
</reference>
<dbReference type="InterPro" id="IPR007213">
    <property type="entry name" value="Ppm1/Ppm2/Tcmp"/>
</dbReference>
<dbReference type="NCBIfam" id="TIGR00027">
    <property type="entry name" value="mthyl_TIGR00027"/>
    <property type="match status" value="1"/>
</dbReference>
<dbReference type="GO" id="GO:0032259">
    <property type="term" value="P:methylation"/>
    <property type="evidence" value="ECO:0007669"/>
    <property type="project" value="UniProtKB-KW"/>
</dbReference>
<comment type="caution">
    <text evidence="7">The sequence shown here is derived from an EMBL/GenBank/DDBJ whole genome shotgun (WGS) entry which is preliminary data.</text>
</comment>
<evidence type="ECO:0000256" key="5">
    <source>
        <dbReference type="ARBA" id="ARBA00022691"/>
    </source>
</evidence>
<evidence type="ECO:0000256" key="6">
    <source>
        <dbReference type="RuleBase" id="RU362030"/>
    </source>
</evidence>
<dbReference type="EMBL" id="QZFV01000107">
    <property type="protein sequence ID" value="RJQ81682.1"/>
    <property type="molecule type" value="Genomic_DNA"/>
</dbReference>
<dbReference type="PANTHER" id="PTHR43619:SF2">
    <property type="entry name" value="S-ADENOSYL-L-METHIONINE-DEPENDENT METHYLTRANSFERASES SUPERFAMILY PROTEIN"/>
    <property type="match status" value="1"/>
</dbReference>
<keyword evidence="3 6" id="KW-0489">Methyltransferase</keyword>
<accession>A0A419HXB9</accession>
<evidence type="ECO:0000256" key="2">
    <source>
        <dbReference type="ARBA" id="ARBA00008138"/>
    </source>
</evidence>
<dbReference type="Proteomes" id="UP000285112">
    <property type="component" value="Unassembled WGS sequence"/>
</dbReference>
<protein>
    <recommendedName>
        <fullName evidence="6">S-adenosyl-L-methionine-dependent methyltransferase</fullName>
        <ecNumber evidence="6">2.1.1.-</ecNumber>
    </recommendedName>
</protein>
<name>A0A419HXB9_9PSEU</name>
<dbReference type="Pfam" id="PF04072">
    <property type="entry name" value="LCM"/>
    <property type="match status" value="1"/>
</dbReference>
<dbReference type="SUPFAM" id="SSF53335">
    <property type="entry name" value="S-adenosyl-L-methionine-dependent methyltransferases"/>
    <property type="match status" value="1"/>
</dbReference>
<keyword evidence="8" id="KW-1185">Reference proteome</keyword>
<dbReference type="GO" id="GO:0008168">
    <property type="term" value="F:methyltransferase activity"/>
    <property type="evidence" value="ECO:0007669"/>
    <property type="project" value="UniProtKB-UniRule"/>
</dbReference>